<evidence type="ECO:0000313" key="1">
    <source>
        <dbReference type="EMBL" id="MCI62255.1"/>
    </source>
</evidence>
<dbReference type="EMBL" id="LXQA010615777">
    <property type="protein sequence ID" value="MCI62255.1"/>
    <property type="molecule type" value="Genomic_DNA"/>
</dbReference>
<name>A0A392TQZ3_9FABA</name>
<accession>A0A392TQZ3</accession>
<evidence type="ECO:0000313" key="2">
    <source>
        <dbReference type="Proteomes" id="UP000265520"/>
    </source>
</evidence>
<comment type="caution">
    <text evidence="1">The sequence shown here is derived from an EMBL/GenBank/DDBJ whole genome shotgun (WGS) entry which is preliminary data.</text>
</comment>
<feature type="non-terminal residue" evidence="1">
    <location>
        <position position="1"/>
    </location>
</feature>
<dbReference type="AlphaFoldDB" id="A0A392TQZ3"/>
<protein>
    <submittedName>
        <fullName evidence="1">Uncharacterized protein</fullName>
    </submittedName>
</protein>
<keyword evidence="2" id="KW-1185">Reference proteome</keyword>
<reference evidence="1 2" key="1">
    <citation type="journal article" date="2018" name="Front. Plant Sci.">
        <title>Red Clover (Trifolium pratense) and Zigzag Clover (T. medium) - A Picture of Genomic Similarities and Differences.</title>
        <authorList>
            <person name="Dluhosova J."/>
            <person name="Istvanek J."/>
            <person name="Nedelnik J."/>
            <person name="Repkova J."/>
        </authorList>
    </citation>
    <scope>NUCLEOTIDE SEQUENCE [LARGE SCALE GENOMIC DNA]</scope>
    <source>
        <strain evidence="2">cv. 10/8</strain>
        <tissue evidence="1">Leaf</tissue>
    </source>
</reference>
<organism evidence="1 2">
    <name type="scientific">Trifolium medium</name>
    <dbReference type="NCBI Taxonomy" id="97028"/>
    <lineage>
        <taxon>Eukaryota</taxon>
        <taxon>Viridiplantae</taxon>
        <taxon>Streptophyta</taxon>
        <taxon>Embryophyta</taxon>
        <taxon>Tracheophyta</taxon>
        <taxon>Spermatophyta</taxon>
        <taxon>Magnoliopsida</taxon>
        <taxon>eudicotyledons</taxon>
        <taxon>Gunneridae</taxon>
        <taxon>Pentapetalae</taxon>
        <taxon>rosids</taxon>
        <taxon>fabids</taxon>
        <taxon>Fabales</taxon>
        <taxon>Fabaceae</taxon>
        <taxon>Papilionoideae</taxon>
        <taxon>50 kb inversion clade</taxon>
        <taxon>NPAAA clade</taxon>
        <taxon>Hologalegina</taxon>
        <taxon>IRL clade</taxon>
        <taxon>Trifolieae</taxon>
        <taxon>Trifolium</taxon>
    </lineage>
</organism>
<sequence>WNALEPQAVETVRRGVVGPGVRRGDATKTGKVR</sequence>
<proteinExistence type="predicted"/>
<dbReference type="Proteomes" id="UP000265520">
    <property type="component" value="Unassembled WGS sequence"/>
</dbReference>